<evidence type="ECO:0000313" key="1">
    <source>
        <dbReference type="EMBL" id="ERK55768.1"/>
    </source>
</evidence>
<sequence length="159" mass="17292">MDDMDLNVRHEYAASPDAVHTMLTSPDYLSDLGQAHDTAITVENEGDVSSLTVQAKAPDQVRSMVGETLSVDARVLWERDGEGWRGVVEVAKLKLPAKVSARAGLQPGGPGTVVEYDMAFSVTVPLLGKKIEKLAEPRLRRALDAQKRSGDAWLAEHKD</sequence>
<dbReference type="Gene3D" id="3.30.530.20">
    <property type="match status" value="1"/>
</dbReference>
<dbReference type="OrthoDB" id="3266819at2"/>
<proteinExistence type="predicted"/>
<accession>U2RQC8</accession>
<keyword evidence="2" id="KW-1185">Reference proteome</keyword>
<dbReference type="Pfam" id="PF10698">
    <property type="entry name" value="DUF2505"/>
    <property type="match status" value="1"/>
</dbReference>
<name>U2RQC8_9ACTN</name>
<dbReference type="EMBL" id="ACVN02000175">
    <property type="protein sequence ID" value="ERK55768.1"/>
    <property type="molecule type" value="Genomic_DNA"/>
</dbReference>
<comment type="caution">
    <text evidence="1">The sequence shown here is derived from an EMBL/GenBank/DDBJ whole genome shotgun (WGS) entry which is preliminary data.</text>
</comment>
<dbReference type="InterPro" id="IPR023393">
    <property type="entry name" value="START-like_dom_sf"/>
</dbReference>
<dbReference type="SUPFAM" id="SSF55961">
    <property type="entry name" value="Bet v1-like"/>
    <property type="match status" value="1"/>
</dbReference>
<dbReference type="InterPro" id="IPR019639">
    <property type="entry name" value="DUF2505"/>
</dbReference>
<reference evidence="1" key="1">
    <citation type="submission" date="2013-08" db="EMBL/GenBank/DDBJ databases">
        <authorList>
            <person name="Durkin A.S."/>
            <person name="Haft D.R."/>
            <person name="McCorrison J."/>
            <person name="Torralba M."/>
            <person name="Gillis M."/>
            <person name="Haft D.H."/>
            <person name="Methe B."/>
            <person name="Sutton G."/>
            <person name="Nelson K.E."/>
        </authorList>
    </citation>
    <scope>NUCLEOTIDE SEQUENCE [LARGE SCALE GENOMIC DNA]</scope>
    <source>
        <strain evidence="1">F0233</strain>
    </source>
</reference>
<dbReference type="Proteomes" id="UP000017052">
    <property type="component" value="Unassembled WGS sequence"/>
</dbReference>
<gene>
    <name evidence="1" type="ORF">HMPREF0682_0624</name>
</gene>
<evidence type="ECO:0000313" key="2">
    <source>
        <dbReference type="Proteomes" id="UP000017052"/>
    </source>
</evidence>
<dbReference type="AlphaFoldDB" id="U2RQC8"/>
<organism evidence="1 2">
    <name type="scientific">Propionibacterium acidifaciens F0233</name>
    <dbReference type="NCBI Taxonomy" id="553198"/>
    <lineage>
        <taxon>Bacteria</taxon>
        <taxon>Bacillati</taxon>
        <taxon>Actinomycetota</taxon>
        <taxon>Actinomycetes</taxon>
        <taxon>Propionibacteriales</taxon>
        <taxon>Propionibacteriaceae</taxon>
        <taxon>Propionibacterium</taxon>
    </lineage>
</organism>
<protein>
    <submittedName>
        <fullName evidence="1">PF10698 family protein</fullName>
    </submittedName>
</protein>